<dbReference type="Proteomes" id="UP000244005">
    <property type="component" value="Unassembled WGS sequence"/>
</dbReference>
<accession>A0A2R6XDY7</accession>
<proteinExistence type="predicted"/>
<sequence>MNSLQHWNLRHHSVESKGLPVQRIIAQLHGAFVLFVQEKRMTASAMPGVHHVIFPGVEYWNCSFPAEAFVASLRSNQCPRYVYTIWLIGSKLLPTEGGRTVSGLLEETNFLVLDDGFAHQSLSILYQK</sequence>
<organism evidence="1 2">
    <name type="scientific">Marchantia polymorpha</name>
    <name type="common">Common liverwort</name>
    <name type="synonym">Marchantia aquatica</name>
    <dbReference type="NCBI Taxonomy" id="3197"/>
    <lineage>
        <taxon>Eukaryota</taxon>
        <taxon>Viridiplantae</taxon>
        <taxon>Streptophyta</taxon>
        <taxon>Embryophyta</taxon>
        <taxon>Marchantiophyta</taxon>
        <taxon>Marchantiopsida</taxon>
        <taxon>Marchantiidae</taxon>
        <taxon>Marchantiales</taxon>
        <taxon>Marchantiaceae</taxon>
        <taxon>Marchantia</taxon>
    </lineage>
</organism>
<gene>
    <name evidence="1" type="ORF">MARPO_0021s0133</name>
</gene>
<dbReference type="AlphaFoldDB" id="A0A2R6XDY7"/>
<keyword evidence="2" id="KW-1185">Reference proteome</keyword>
<name>A0A2R6XDY7_MARPO</name>
<evidence type="ECO:0000313" key="2">
    <source>
        <dbReference type="Proteomes" id="UP000244005"/>
    </source>
</evidence>
<evidence type="ECO:0000313" key="1">
    <source>
        <dbReference type="EMBL" id="PTQ44279.1"/>
    </source>
</evidence>
<reference evidence="2" key="1">
    <citation type="journal article" date="2017" name="Cell">
        <title>Insights into land plant evolution garnered from the Marchantia polymorpha genome.</title>
        <authorList>
            <person name="Bowman J.L."/>
            <person name="Kohchi T."/>
            <person name="Yamato K.T."/>
            <person name="Jenkins J."/>
            <person name="Shu S."/>
            <person name="Ishizaki K."/>
            <person name="Yamaoka S."/>
            <person name="Nishihama R."/>
            <person name="Nakamura Y."/>
            <person name="Berger F."/>
            <person name="Adam C."/>
            <person name="Aki S.S."/>
            <person name="Althoff F."/>
            <person name="Araki T."/>
            <person name="Arteaga-Vazquez M.A."/>
            <person name="Balasubrmanian S."/>
            <person name="Barry K."/>
            <person name="Bauer D."/>
            <person name="Boehm C.R."/>
            <person name="Briginshaw L."/>
            <person name="Caballero-Perez J."/>
            <person name="Catarino B."/>
            <person name="Chen F."/>
            <person name="Chiyoda S."/>
            <person name="Chovatia M."/>
            <person name="Davies K.M."/>
            <person name="Delmans M."/>
            <person name="Demura T."/>
            <person name="Dierschke T."/>
            <person name="Dolan L."/>
            <person name="Dorantes-Acosta A.E."/>
            <person name="Eklund D.M."/>
            <person name="Florent S.N."/>
            <person name="Flores-Sandoval E."/>
            <person name="Fujiyama A."/>
            <person name="Fukuzawa H."/>
            <person name="Galik B."/>
            <person name="Grimanelli D."/>
            <person name="Grimwood J."/>
            <person name="Grossniklaus U."/>
            <person name="Hamada T."/>
            <person name="Haseloff J."/>
            <person name="Hetherington A.J."/>
            <person name="Higo A."/>
            <person name="Hirakawa Y."/>
            <person name="Hundley H.N."/>
            <person name="Ikeda Y."/>
            <person name="Inoue K."/>
            <person name="Inoue S.I."/>
            <person name="Ishida S."/>
            <person name="Jia Q."/>
            <person name="Kakita M."/>
            <person name="Kanazawa T."/>
            <person name="Kawai Y."/>
            <person name="Kawashima T."/>
            <person name="Kennedy M."/>
            <person name="Kinose K."/>
            <person name="Kinoshita T."/>
            <person name="Kohara Y."/>
            <person name="Koide E."/>
            <person name="Komatsu K."/>
            <person name="Kopischke S."/>
            <person name="Kubo M."/>
            <person name="Kyozuka J."/>
            <person name="Lagercrantz U."/>
            <person name="Lin S.S."/>
            <person name="Lindquist E."/>
            <person name="Lipzen A.M."/>
            <person name="Lu C.W."/>
            <person name="De Luna E."/>
            <person name="Martienssen R.A."/>
            <person name="Minamino N."/>
            <person name="Mizutani M."/>
            <person name="Mizutani M."/>
            <person name="Mochizuki N."/>
            <person name="Monte I."/>
            <person name="Mosher R."/>
            <person name="Nagasaki H."/>
            <person name="Nakagami H."/>
            <person name="Naramoto S."/>
            <person name="Nishitani K."/>
            <person name="Ohtani M."/>
            <person name="Okamoto T."/>
            <person name="Okumura M."/>
            <person name="Phillips J."/>
            <person name="Pollak B."/>
            <person name="Reinders A."/>
            <person name="Rovekamp M."/>
            <person name="Sano R."/>
            <person name="Sawa S."/>
            <person name="Schmid M.W."/>
            <person name="Shirakawa M."/>
            <person name="Solano R."/>
            <person name="Spunde A."/>
            <person name="Suetsugu N."/>
            <person name="Sugano S."/>
            <person name="Sugiyama A."/>
            <person name="Sun R."/>
            <person name="Suzuki Y."/>
            <person name="Takenaka M."/>
            <person name="Takezawa D."/>
            <person name="Tomogane H."/>
            <person name="Tsuzuki M."/>
            <person name="Ueda T."/>
            <person name="Umeda M."/>
            <person name="Ward J.M."/>
            <person name="Watanabe Y."/>
            <person name="Yazaki K."/>
            <person name="Yokoyama R."/>
            <person name="Yoshitake Y."/>
            <person name="Yotsui I."/>
            <person name="Zachgo S."/>
            <person name="Schmutz J."/>
        </authorList>
    </citation>
    <scope>NUCLEOTIDE SEQUENCE [LARGE SCALE GENOMIC DNA]</scope>
    <source>
        <strain evidence="2">Tak-1</strain>
    </source>
</reference>
<protein>
    <submittedName>
        <fullName evidence="1">Uncharacterized protein</fullName>
    </submittedName>
</protein>
<dbReference type="Gramene" id="Mp2g06800.1">
    <property type="protein sequence ID" value="Mp2g06800.1.cds1"/>
    <property type="gene ID" value="Mp2g06800"/>
</dbReference>
<dbReference type="EMBL" id="KZ772693">
    <property type="protein sequence ID" value="PTQ44279.1"/>
    <property type="molecule type" value="Genomic_DNA"/>
</dbReference>